<comment type="caution">
    <text evidence="1">The sequence shown here is derived from an EMBL/GenBank/DDBJ whole genome shotgun (WGS) entry which is preliminary data.</text>
</comment>
<dbReference type="EMBL" id="CAJNRG010019052">
    <property type="protein sequence ID" value="CAF2268296.1"/>
    <property type="molecule type" value="Genomic_DNA"/>
</dbReference>
<accession>A0A817AGM7</accession>
<sequence>MTIQREKRVSRPHNRFSPSDNFNRCTHYLLYFDSTDSYSIALSSSVNKITGNTATVNIRGKNTLATVITSVDDANGSESEGIDMSPCSDHDRAITAVSVPNRQRIAITTNSVSPLSDHEREFRK</sequence>
<protein>
    <submittedName>
        <fullName evidence="1">Uncharacterized protein</fullName>
    </submittedName>
</protein>
<name>A0A817AGM7_9BILA</name>
<gene>
    <name evidence="1" type="ORF">XDN619_LOCUS36884</name>
</gene>
<reference evidence="1" key="1">
    <citation type="submission" date="2021-02" db="EMBL/GenBank/DDBJ databases">
        <authorList>
            <person name="Nowell W R."/>
        </authorList>
    </citation>
    <scope>NUCLEOTIDE SEQUENCE</scope>
</reference>
<dbReference type="Proteomes" id="UP000663887">
    <property type="component" value="Unassembled WGS sequence"/>
</dbReference>
<organism evidence="1 2">
    <name type="scientific">Rotaria magnacalcarata</name>
    <dbReference type="NCBI Taxonomy" id="392030"/>
    <lineage>
        <taxon>Eukaryota</taxon>
        <taxon>Metazoa</taxon>
        <taxon>Spiralia</taxon>
        <taxon>Gnathifera</taxon>
        <taxon>Rotifera</taxon>
        <taxon>Eurotatoria</taxon>
        <taxon>Bdelloidea</taxon>
        <taxon>Philodinida</taxon>
        <taxon>Philodinidae</taxon>
        <taxon>Rotaria</taxon>
    </lineage>
</organism>
<dbReference type="AlphaFoldDB" id="A0A817AGM7"/>
<evidence type="ECO:0000313" key="1">
    <source>
        <dbReference type="EMBL" id="CAF2268296.1"/>
    </source>
</evidence>
<proteinExistence type="predicted"/>
<evidence type="ECO:0000313" key="2">
    <source>
        <dbReference type="Proteomes" id="UP000663887"/>
    </source>
</evidence>